<dbReference type="HOGENOM" id="CLU_2083802_0_0_6"/>
<dbReference type="Proteomes" id="UP000031623">
    <property type="component" value="Chromosome"/>
</dbReference>
<organism evidence="1 2">
    <name type="scientific">Thioploca ingrica</name>
    <dbReference type="NCBI Taxonomy" id="40754"/>
    <lineage>
        <taxon>Bacteria</taxon>
        <taxon>Pseudomonadati</taxon>
        <taxon>Pseudomonadota</taxon>
        <taxon>Gammaproteobacteria</taxon>
        <taxon>Thiotrichales</taxon>
        <taxon>Thiotrichaceae</taxon>
        <taxon>Thioploca</taxon>
    </lineage>
</organism>
<accession>A0A090AFL4</accession>
<reference evidence="1 2" key="1">
    <citation type="journal article" date="2014" name="ISME J.">
        <title>Ecophysiology of Thioploca ingrica as revealed by the complete genome sequence supplemented with proteomic evidence.</title>
        <authorList>
            <person name="Kojima H."/>
            <person name="Ogura Y."/>
            <person name="Yamamoto N."/>
            <person name="Togashi T."/>
            <person name="Mori H."/>
            <person name="Watanabe T."/>
            <person name="Nemoto F."/>
            <person name="Kurokawa K."/>
            <person name="Hayashi T."/>
            <person name="Fukui M."/>
        </authorList>
    </citation>
    <scope>NUCLEOTIDE SEQUENCE [LARGE SCALE GENOMIC DNA]</scope>
</reference>
<gene>
    <name evidence="1" type="ORF">THII_2621</name>
</gene>
<dbReference type="AlphaFoldDB" id="A0A090AFL4"/>
<keyword evidence="2" id="KW-1185">Reference proteome</keyword>
<dbReference type="KEGG" id="tig:THII_2621"/>
<dbReference type="Pfam" id="PF05954">
    <property type="entry name" value="Phage_GPD"/>
    <property type="match status" value="1"/>
</dbReference>
<dbReference type="EMBL" id="AP014633">
    <property type="protein sequence ID" value="BAP56918.1"/>
    <property type="molecule type" value="Genomic_DNA"/>
</dbReference>
<dbReference type="SUPFAM" id="SSF69279">
    <property type="entry name" value="Phage tail proteins"/>
    <property type="match status" value="1"/>
</dbReference>
<dbReference type="STRING" id="40754.THII_2621"/>
<protein>
    <submittedName>
        <fullName evidence="1">ImpA family type VI secretion-associated protein</fullName>
    </submittedName>
</protein>
<sequence length="117" mass="13456">MNAPVFTQDNLLFTVHSPLGENQLLFKNLQGEEQLSGLFHFQLELLSESNRLNFDDIVGQPLTLIVQFAPDHTRYFHGLVTHFVQAGTEARFTGYHAQVCLWLYSKTIVNEVYKRTT</sequence>
<name>A0A090AFL4_9GAMM</name>
<proteinExistence type="predicted"/>
<evidence type="ECO:0000313" key="1">
    <source>
        <dbReference type="EMBL" id="BAP56918.1"/>
    </source>
</evidence>
<dbReference type="OrthoDB" id="9762420at2"/>
<dbReference type="Gene3D" id="2.30.110.50">
    <property type="match status" value="1"/>
</dbReference>
<evidence type="ECO:0000313" key="2">
    <source>
        <dbReference type="Proteomes" id="UP000031623"/>
    </source>
</evidence>